<keyword evidence="10" id="KW-1185">Reference proteome</keyword>
<evidence type="ECO:0000256" key="3">
    <source>
        <dbReference type="ARBA" id="ARBA00022525"/>
    </source>
</evidence>
<dbReference type="Gene3D" id="2.60.40.1850">
    <property type="match status" value="1"/>
</dbReference>
<evidence type="ECO:0000313" key="9">
    <source>
        <dbReference type="EMBL" id="EKU50137.1"/>
    </source>
</evidence>
<dbReference type="PATRIC" id="fig|1229783.3.peg.542"/>
<comment type="subcellular location">
    <subcellularLocation>
        <location evidence="1">Secreted</location>
        <location evidence="1">Cell wall</location>
        <topology evidence="1">Peptidoglycan-anchor</topology>
    </subcellularLocation>
</comment>
<feature type="chain" id="PRO_5003923975" evidence="7">
    <location>
        <begin position="25"/>
        <end position="199"/>
    </location>
</feature>
<accession>K9B5M9</accession>
<evidence type="ECO:0000256" key="2">
    <source>
        <dbReference type="ARBA" id="ARBA00022512"/>
    </source>
</evidence>
<keyword evidence="3" id="KW-0964">Secreted</keyword>
<sequence>MKRIFKIILIPFLLLTVITDYAHAETTKELQFEVLKEGSEEVAIANEYFEKPAKVIERDGKSFIRFDINHSHWIKSILIDGQKETVIKEDKTKDTRVSEFLLSQTSGKVKGVVKVEVDEKVNGSPFKYDHEYKVEFNLKGDVAASTDKATTSSTPEKVEPNPKTFAGEPVAYEKFIIVALIGIVITFFISRKRKTHHVS</sequence>
<evidence type="ECO:0000256" key="4">
    <source>
        <dbReference type="ARBA" id="ARBA00022729"/>
    </source>
</evidence>
<dbReference type="InterPro" id="IPR006635">
    <property type="entry name" value="NEAT_dom"/>
</dbReference>
<dbReference type="Proteomes" id="UP000009885">
    <property type="component" value="Unassembled WGS sequence"/>
</dbReference>
<keyword evidence="4 7" id="KW-0732">Signal</keyword>
<evidence type="ECO:0000256" key="6">
    <source>
        <dbReference type="SAM" id="Phobius"/>
    </source>
</evidence>
<dbReference type="Pfam" id="PF05031">
    <property type="entry name" value="NEAT"/>
    <property type="match status" value="1"/>
</dbReference>
<dbReference type="STRING" id="1229783.C273_02673"/>
<dbReference type="SUPFAM" id="SSF158911">
    <property type="entry name" value="NEAT domain-like"/>
    <property type="match status" value="1"/>
</dbReference>
<keyword evidence="6" id="KW-0472">Membrane</keyword>
<dbReference type="AlphaFoldDB" id="K9B5M9"/>
<feature type="domain" description="NEAT" evidence="8">
    <location>
        <begin position="23"/>
        <end position="146"/>
    </location>
</feature>
<dbReference type="SMART" id="SM00725">
    <property type="entry name" value="NEAT"/>
    <property type="match status" value="1"/>
</dbReference>
<protein>
    <submittedName>
        <fullName evidence="9">Putative surface protein</fullName>
    </submittedName>
</protein>
<reference evidence="9 10" key="1">
    <citation type="journal article" date="2013" name="Genome Announc.">
        <title>Genome Sequence of Staphylococcus massiliensis Strain S46, Isolated from the Surface of Healthy Human Skin.</title>
        <authorList>
            <person name="Srivastav R."/>
            <person name="Singh A."/>
            <person name="Jangir P.K."/>
            <person name="Kumari C."/>
            <person name="Muduli S."/>
            <person name="Sharma R."/>
        </authorList>
    </citation>
    <scope>NUCLEOTIDE SEQUENCE [LARGE SCALE GENOMIC DNA]</scope>
    <source>
        <strain evidence="9 10">S46</strain>
    </source>
</reference>
<gene>
    <name evidence="9" type="ORF">C273_02673</name>
</gene>
<proteinExistence type="predicted"/>
<keyword evidence="2" id="KW-0134">Cell wall</keyword>
<dbReference type="InterPro" id="IPR037250">
    <property type="entry name" value="NEAT_dom_sf"/>
</dbReference>
<dbReference type="InterPro" id="IPR050436">
    <property type="entry name" value="IsdA"/>
</dbReference>
<feature type="signal peptide" evidence="7">
    <location>
        <begin position="1"/>
        <end position="24"/>
    </location>
</feature>
<evidence type="ECO:0000313" key="10">
    <source>
        <dbReference type="Proteomes" id="UP000009885"/>
    </source>
</evidence>
<dbReference type="eggNOG" id="COG5386">
    <property type="taxonomic scope" value="Bacteria"/>
</dbReference>
<keyword evidence="5" id="KW-0572">Peptidoglycan-anchor</keyword>
<keyword evidence="6" id="KW-0812">Transmembrane</keyword>
<dbReference type="RefSeq" id="WP_009382383.1">
    <property type="nucleotide sequence ID" value="NZ_AMSQ01000003.1"/>
</dbReference>
<evidence type="ECO:0000256" key="1">
    <source>
        <dbReference type="ARBA" id="ARBA00004168"/>
    </source>
</evidence>
<evidence type="ECO:0000259" key="8">
    <source>
        <dbReference type="PROSITE" id="PS50978"/>
    </source>
</evidence>
<keyword evidence="6" id="KW-1133">Transmembrane helix</keyword>
<dbReference type="EMBL" id="AMSQ01000003">
    <property type="protein sequence ID" value="EKU50137.1"/>
    <property type="molecule type" value="Genomic_DNA"/>
</dbReference>
<comment type="caution">
    <text evidence="9">The sequence shown here is derived from an EMBL/GenBank/DDBJ whole genome shotgun (WGS) entry which is preliminary data.</text>
</comment>
<dbReference type="PANTHER" id="PTHR37824:SF1">
    <property type="entry name" value="IRON-REGULATED SURFACE DETERMINANT PROTEIN C"/>
    <property type="match status" value="1"/>
</dbReference>
<dbReference type="OrthoDB" id="2413751at2"/>
<feature type="transmembrane region" description="Helical" evidence="6">
    <location>
        <begin position="170"/>
        <end position="189"/>
    </location>
</feature>
<dbReference type="PROSITE" id="PS50978">
    <property type="entry name" value="NEAT"/>
    <property type="match status" value="1"/>
</dbReference>
<evidence type="ECO:0000256" key="5">
    <source>
        <dbReference type="ARBA" id="ARBA00023088"/>
    </source>
</evidence>
<organism evidence="9 10">
    <name type="scientific">Staphylococcus massiliensis S46</name>
    <dbReference type="NCBI Taxonomy" id="1229783"/>
    <lineage>
        <taxon>Bacteria</taxon>
        <taxon>Bacillati</taxon>
        <taxon>Bacillota</taxon>
        <taxon>Bacilli</taxon>
        <taxon>Bacillales</taxon>
        <taxon>Staphylococcaceae</taxon>
        <taxon>Staphylococcus</taxon>
    </lineage>
</organism>
<name>K9B5M9_9STAP</name>
<evidence type="ECO:0000256" key="7">
    <source>
        <dbReference type="SAM" id="SignalP"/>
    </source>
</evidence>
<dbReference type="CDD" id="cd06920">
    <property type="entry name" value="NEAT"/>
    <property type="match status" value="1"/>
</dbReference>
<dbReference type="PANTHER" id="PTHR37824">
    <property type="entry name" value="IRON-REGULATED SURFACE DETERMINANT PROTEIN C"/>
    <property type="match status" value="1"/>
</dbReference>